<evidence type="ECO:0000313" key="3">
    <source>
        <dbReference type="Proteomes" id="UP000613580"/>
    </source>
</evidence>
<keyword evidence="3" id="KW-1185">Reference proteome</keyword>
<proteinExistence type="predicted"/>
<feature type="region of interest" description="Disordered" evidence="1">
    <location>
        <begin position="1"/>
        <end position="22"/>
    </location>
</feature>
<dbReference type="OrthoDB" id="3058213at2759"/>
<evidence type="ECO:0000313" key="2">
    <source>
        <dbReference type="EMBL" id="KAF7293316.1"/>
    </source>
</evidence>
<accession>A0A8H6S5P4</accession>
<sequence length="282" mass="31784">MAATHSLSASLIPKPPRNPAHSTALVRRTSSYVPIFGKPSSLFLAKSDLPAGVLNEGLIPTDPIIIPREITKDMFEAYLIYLLLGPPDHPLSNTFLINLLHICDMFGPPDGLEYVRQKFADRNLVAHDPAFVFYLAHRYHMADWIGPAFEMLLKREPADLSARDSEYIGESVSEFSTRPTGKLRSFERGSLIPRRRTGPIWRARRERCHDAWDSFWGKIILPYIHHPDYPIALADIHSFLAPLNTVPNMCIFCKRRTLLSAADDLAQEEQLIFGALNEVAGI</sequence>
<evidence type="ECO:0000256" key="1">
    <source>
        <dbReference type="SAM" id="MobiDB-lite"/>
    </source>
</evidence>
<gene>
    <name evidence="2" type="ORF">HMN09_01211000</name>
</gene>
<dbReference type="EMBL" id="JACAZE010000021">
    <property type="protein sequence ID" value="KAF7293316.1"/>
    <property type="molecule type" value="Genomic_DNA"/>
</dbReference>
<evidence type="ECO:0008006" key="4">
    <source>
        <dbReference type="Google" id="ProtNLM"/>
    </source>
</evidence>
<reference evidence="2" key="1">
    <citation type="submission" date="2020-05" db="EMBL/GenBank/DDBJ databases">
        <title>Mycena genomes resolve the evolution of fungal bioluminescence.</title>
        <authorList>
            <person name="Tsai I.J."/>
        </authorList>
    </citation>
    <scope>NUCLEOTIDE SEQUENCE</scope>
    <source>
        <strain evidence="2">110903Hualien_Pintung</strain>
    </source>
</reference>
<protein>
    <recommendedName>
        <fullName evidence="4">BTB domain-containing protein</fullName>
    </recommendedName>
</protein>
<comment type="caution">
    <text evidence="2">The sequence shown here is derived from an EMBL/GenBank/DDBJ whole genome shotgun (WGS) entry which is preliminary data.</text>
</comment>
<dbReference type="AlphaFoldDB" id="A0A8H6S5P4"/>
<dbReference type="Proteomes" id="UP000613580">
    <property type="component" value="Unassembled WGS sequence"/>
</dbReference>
<organism evidence="2 3">
    <name type="scientific">Mycena chlorophos</name>
    <name type="common">Agaric fungus</name>
    <name type="synonym">Agaricus chlorophos</name>
    <dbReference type="NCBI Taxonomy" id="658473"/>
    <lineage>
        <taxon>Eukaryota</taxon>
        <taxon>Fungi</taxon>
        <taxon>Dikarya</taxon>
        <taxon>Basidiomycota</taxon>
        <taxon>Agaricomycotina</taxon>
        <taxon>Agaricomycetes</taxon>
        <taxon>Agaricomycetidae</taxon>
        <taxon>Agaricales</taxon>
        <taxon>Marasmiineae</taxon>
        <taxon>Mycenaceae</taxon>
        <taxon>Mycena</taxon>
    </lineage>
</organism>
<name>A0A8H6S5P4_MYCCL</name>